<sequence>MSELAAIKLLRNGQINPGLRFLSHIGQAASRHRGVHEHYCQQTGTCQGPTSRTPT</sequence>
<gene>
    <name evidence="1" type="ORF">NITFAB_1597</name>
</gene>
<accession>A0A2X0QWS4</accession>
<protein>
    <submittedName>
        <fullName evidence="1">Uncharacterized protein</fullName>
    </submittedName>
</protein>
<reference evidence="1" key="1">
    <citation type="submission" date="2018-05" db="EMBL/GenBank/DDBJ databases">
        <authorList>
            <person name="Lanie J.A."/>
            <person name="Ng W.-L."/>
            <person name="Kazmierczak K.M."/>
            <person name="Andrzejewski T.M."/>
            <person name="Davidsen T.M."/>
            <person name="Wayne K.J."/>
            <person name="Tettelin H."/>
            <person name="Glass J.I."/>
            <person name="Rusch D."/>
            <person name="Podicherti R."/>
            <person name="Tsui H.-C.T."/>
            <person name="Winkler M.E."/>
        </authorList>
    </citation>
    <scope>NUCLEOTIDE SEQUENCE</scope>
    <source>
        <strain evidence="1">KNB</strain>
    </source>
</reference>
<evidence type="ECO:0000313" key="1">
    <source>
        <dbReference type="EMBL" id="SPS06007.1"/>
    </source>
</evidence>
<dbReference type="AlphaFoldDB" id="A0A2X0QWS4"/>
<organism evidence="1">
    <name type="scientific">Candidatus Nitrotoga fabula</name>
    <dbReference type="NCBI Taxonomy" id="2182327"/>
    <lineage>
        <taxon>Bacteria</taxon>
        <taxon>Pseudomonadati</taxon>
        <taxon>Pseudomonadota</taxon>
        <taxon>Betaproteobacteria</taxon>
        <taxon>Nitrosomonadales</taxon>
        <taxon>Gallionellaceae</taxon>
        <taxon>Candidatus Nitrotoga</taxon>
    </lineage>
</organism>
<proteinExistence type="predicted"/>
<dbReference type="EMBL" id="LS423452">
    <property type="protein sequence ID" value="SPS06007.1"/>
    <property type="molecule type" value="Genomic_DNA"/>
</dbReference>
<name>A0A2X0QWS4_9PROT</name>